<evidence type="ECO:0000256" key="8">
    <source>
        <dbReference type="SAM" id="MobiDB-lite"/>
    </source>
</evidence>
<evidence type="ECO:0000256" key="4">
    <source>
        <dbReference type="ARBA" id="ARBA00022833"/>
    </source>
</evidence>
<sequence length="339" mass="36429">QAGKAGLEGGGGMGGGMDPQDLFSQLFGGGGGFFGGGGGGRSSGPRRGKDLVHRIGVSLEDLYKGKVQKLALSKSVICTGCEGRGGKKGSVSTCTSCRGQGVKVMLRQLGPMMQQIQQPCNECEGTGEMMNPKDRCKQCNGKKTTSERKVLEVHIDKGMKSGQQIKFAGESDQSPGVIPGDVVIVLEEKPHPRFQRKGDDLYCEAEIDLLTALGGGEFAIEHLDDRALHVTIVPGEIIKPDALKVISHQGMPSYRHHELGDLYVKIHVKFPDTISPEVIPALESALPARNAVQKFSKNIHVDEVTLEEPNDRQKRSAATNGDEMDEDDDERPGVQCAQQ</sequence>
<feature type="region of interest" description="Disordered" evidence="8">
    <location>
        <begin position="302"/>
        <end position="339"/>
    </location>
</feature>
<evidence type="ECO:0000256" key="5">
    <source>
        <dbReference type="ARBA" id="ARBA00023186"/>
    </source>
</evidence>
<dbReference type="InterPro" id="IPR044713">
    <property type="entry name" value="DNJA1/2-like"/>
</dbReference>
<keyword evidence="2" id="KW-0677">Repeat</keyword>
<keyword evidence="3 7" id="KW-0863">Zinc-finger</keyword>
<dbReference type="Pfam" id="PF01556">
    <property type="entry name" value="DnaJ_C"/>
    <property type="match status" value="1"/>
</dbReference>
<dbReference type="EMBL" id="WBNG01005382">
    <property type="protein sequence ID" value="NXD32430.1"/>
    <property type="molecule type" value="Genomic_DNA"/>
</dbReference>
<name>A0A851V137_9PASS</name>
<gene>
    <name evidence="10" type="primary">Mas5_0</name>
    <name evidence="10" type="ORF">ELAFOR_R15427</name>
</gene>
<keyword evidence="1 7" id="KW-0479">Metal-binding</keyword>
<dbReference type="OrthoDB" id="550424at2759"/>
<dbReference type="CDD" id="cd10719">
    <property type="entry name" value="DnaJ_zf"/>
    <property type="match status" value="1"/>
</dbReference>
<evidence type="ECO:0000256" key="7">
    <source>
        <dbReference type="PROSITE-ProRule" id="PRU00546"/>
    </source>
</evidence>
<dbReference type="GO" id="GO:0051082">
    <property type="term" value="F:unfolded protein binding"/>
    <property type="evidence" value="ECO:0007669"/>
    <property type="project" value="InterPro"/>
</dbReference>
<dbReference type="SUPFAM" id="SSF57938">
    <property type="entry name" value="DnaJ/Hsp40 cysteine-rich domain"/>
    <property type="match status" value="1"/>
</dbReference>
<evidence type="ECO:0000313" key="11">
    <source>
        <dbReference type="Proteomes" id="UP000623542"/>
    </source>
</evidence>
<dbReference type="SUPFAM" id="SSF49493">
    <property type="entry name" value="HSP40/DnaJ peptide-binding domain"/>
    <property type="match status" value="2"/>
</dbReference>
<dbReference type="CDD" id="cd10747">
    <property type="entry name" value="DnaJ_C"/>
    <property type="match status" value="1"/>
</dbReference>
<dbReference type="GO" id="GO:0006457">
    <property type="term" value="P:protein folding"/>
    <property type="evidence" value="ECO:0007669"/>
    <property type="project" value="InterPro"/>
</dbReference>
<feature type="non-terminal residue" evidence="10">
    <location>
        <position position="1"/>
    </location>
</feature>
<dbReference type="Gene3D" id="2.60.260.20">
    <property type="entry name" value="Urease metallochaperone UreE, N-terminal domain"/>
    <property type="match status" value="2"/>
</dbReference>
<evidence type="ECO:0000256" key="2">
    <source>
        <dbReference type="ARBA" id="ARBA00022737"/>
    </source>
</evidence>
<evidence type="ECO:0000256" key="6">
    <source>
        <dbReference type="ARBA" id="ARBA00023289"/>
    </source>
</evidence>
<dbReference type="InterPro" id="IPR001305">
    <property type="entry name" value="HSP_DnaJ_Cys-rich_dom"/>
</dbReference>
<keyword evidence="5" id="KW-0143">Chaperone</keyword>
<reference evidence="10" key="1">
    <citation type="submission" date="2019-09" db="EMBL/GenBank/DDBJ databases">
        <title>Bird 10,000 Genomes (B10K) Project - Family phase.</title>
        <authorList>
            <person name="Zhang G."/>
        </authorList>
    </citation>
    <scope>NUCLEOTIDE SEQUENCE</scope>
    <source>
        <strain evidence="10">B10K-IZCAS-20218</strain>
        <tissue evidence="10">Blood</tissue>
    </source>
</reference>
<dbReference type="GO" id="GO:0008270">
    <property type="term" value="F:zinc ion binding"/>
    <property type="evidence" value="ECO:0007669"/>
    <property type="project" value="UniProtKB-KW"/>
</dbReference>
<evidence type="ECO:0000256" key="1">
    <source>
        <dbReference type="ARBA" id="ARBA00022723"/>
    </source>
</evidence>
<proteinExistence type="predicted"/>
<accession>A0A851V137</accession>
<comment type="caution">
    <text evidence="10">The sequence shown here is derived from an EMBL/GenBank/DDBJ whole genome shotgun (WGS) entry which is preliminary data.</text>
</comment>
<evidence type="ECO:0000313" key="10">
    <source>
        <dbReference type="EMBL" id="NXD32430.1"/>
    </source>
</evidence>
<keyword evidence="4 7" id="KW-0862">Zinc</keyword>
<dbReference type="GO" id="GO:0030544">
    <property type="term" value="F:Hsp70 protein binding"/>
    <property type="evidence" value="ECO:0007669"/>
    <property type="project" value="InterPro"/>
</dbReference>
<dbReference type="Pfam" id="PF00684">
    <property type="entry name" value="DnaJ_CXXCXGXG"/>
    <property type="match status" value="1"/>
</dbReference>
<feature type="domain" description="CR-type" evidence="9">
    <location>
        <begin position="65"/>
        <end position="148"/>
    </location>
</feature>
<dbReference type="InterPro" id="IPR002939">
    <property type="entry name" value="DnaJ_C"/>
</dbReference>
<dbReference type="PANTHER" id="PTHR43888">
    <property type="entry name" value="DNAJ-LIKE-2, ISOFORM A-RELATED"/>
    <property type="match status" value="1"/>
</dbReference>
<dbReference type="PROSITE" id="PS51188">
    <property type="entry name" value="ZF_CR"/>
    <property type="match status" value="1"/>
</dbReference>
<dbReference type="InterPro" id="IPR008971">
    <property type="entry name" value="HSP40/DnaJ_pept-bd"/>
</dbReference>
<dbReference type="Proteomes" id="UP000623542">
    <property type="component" value="Unassembled WGS sequence"/>
</dbReference>
<dbReference type="Gene3D" id="2.10.230.10">
    <property type="entry name" value="Heat shock protein DnaJ, cysteine-rich domain"/>
    <property type="match status" value="1"/>
</dbReference>
<dbReference type="InterPro" id="IPR036410">
    <property type="entry name" value="HSP_DnaJ_Cys-rich_dom_sf"/>
</dbReference>
<protein>
    <submittedName>
        <fullName evidence="10">MAS5 protein</fullName>
    </submittedName>
</protein>
<feature type="non-terminal residue" evidence="10">
    <location>
        <position position="339"/>
    </location>
</feature>
<evidence type="ECO:0000259" key="9">
    <source>
        <dbReference type="PROSITE" id="PS51188"/>
    </source>
</evidence>
<keyword evidence="11" id="KW-1185">Reference proteome</keyword>
<organism evidence="10 11">
    <name type="scientific">Elachura formosa</name>
    <name type="common">spotted wren-babbler</name>
    <dbReference type="NCBI Taxonomy" id="1463973"/>
    <lineage>
        <taxon>Eukaryota</taxon>
        <taxon>Metazoa</taxon>
        <taxon>Chordata</taxon>
        <taxon>Craniata</taxon>
        <taxon>Vertebrata</taxon>
        <taxon>Euteleostomi</taxon>
        <taxon>Archelosauria</taxon>
        <taxon>Archosauria</taxon>
        <taxon>Dinosauria</taxon>
        <taxon>Saurischia</taxon>
        <taxon>Theropoda</taxon>
        <taxon>Coelurosauria</taxon>
        <taxon>Aves</taxon>
        <taxon>Neognathae</taxon>
        <taxon>Neoaves</taxon>
        <taxon>Telluraves</taxon>
        <taxon>Australaves</taxon>
        <taxon>Passeriformes</taxon>
        <taxon>Elachuridae</taxon>
        <taxon>Elachura</taxon>
    </lineage>
</organism>
<dbReference type="FunFam" id="2.10.230.10:FF:000001">
    <property type="entry name" value="DnaJ subfamily A member 2"/>
    <property type="match status" value="1"/>
</dbReference>
<dbReference type="AlphaFoldDB" id="A0A851V137"/>
<feature type="compositionally biased region" description="Basic and acidic residues" evidence="8">
    <location>
        <begin position="302"/>
        <end position="314"/>
    </location>
</feature>
<feature type="zinc finger region" description="CR-type" evidence="7">
    <location>
        <begin position="65"/>
        <end position="148"/>
    </location>
</feature>
<keyword evidence="6" id="KW-0449">Lipoprotein</keyword>
<dbReference type="FunFam" id="2.60.260.20:FF:000003">
    <property type="entry name" value="DnaJ subfamily A member 2"/>
    <property type="match status" value="1"/>
</dbReference>
<evidence type="ECO:0000256" key="3">
    <source>
        <dbReference type="ARBA" id="ARBA00022771"/>
    </source>
</evidence>
<keyword evidence="6" id="KW-0636">Prenylation</keyword>